<protein>
    <recommendedName>
        <fullName evidence="4">phosphoglycolate phosphatase</fullName>
        <ecNumber evidence="4">3.1.3.18</ecNumber>
    </recommendedName>
</protein>
<dbReference type="InterPro" id="IPR050155">
    <property type="entry name" value="HAD-like_hydrolase_sf"/>
</dbReference>
<gene>
    <name evidence="5" type="ORF">MB2181_02755</name>
</gene>
<accession>A0P5Z8</accession>
<reference evidence="5 6" key="1">
    <citation type="submission" date="2006-11" db="EMBL/GenBank/DDBJ databases">
        <authorList>
            <person name="Giovannoni S."/>
            <person name="Vergin K."/>
            <person name="Ferriera S."/>
            <person name="Johnson J."/>
            <person name="Kravitz S."/>
            <person name="Beeson K."/>
            <person name="Sutton G."/>
            <person name="Rogers Y.-H."/>
            <person name="Friedman R."/>
            <person name="Frazier M."/>
            <person name="Venter J.C."/>
        </authorList>
    </citation>
    <scope>NUCLEOTIDE SEQUENCE [LARGE SCALE GENOMIC DNA]</scope>
    <source>
        <strain evidence="5 6">HTCC2181</strain>
    </source>
</reference>
<organism evidence="5 6">
    <name type="scientific">Methylophilales bacterium HTCC2181</name>
    <dbReference type="NCBI Taxonomy" id="383631"/>
    <lineage>
        <taxon>Bacteria</taxon>
        <taxon>Pseudomonadati</taxon>
        <taxon>Pseudomonadota</taxon>
        <taxon>Betaproteobacteria</taxon>
        <taxon>Nitrosomonadales</taxon>
        <taxon>OM43 clade</taxon>
    </lineage>
</organism>
<dbReference type="SUPFAM" id="SSF56784">
    <property type="entry name" value="HAD-like"/>
    <property type="match status" value="1"/>
</dbReference>
<name>A0P5Z8_9PROT</name>
<dbReference type="CDD" id="cd01427">
    <property type="entry name" value="HAD_like"/>
    <property type="match status" value="1"/>
</dbReference>
<dbReference type="AlphaFoldDB" id="A0P5Z8"/>
<dbReference type="PANTHER" id="PTHR43434">
    <property type="entry name" value="PHOSPHOGLYCOLATE PHOSPHATASE"/>
    <property type="match status" value="1"/>
</dbReference>
<evidence type="ECO:0000256" key="1">
    <source>
        <dbReference type="ARBA" id="ARBA00000830"/>
    </source>
</evidence>
<dbReference type="GO" id="GO:0006281">
    <property type="term" value="P:DNA repair"/>
    <property type="evidence" value="ECO:0007669"/>
    <property type="project" value="TreeGrafter"/>
</dbReference>
<dbReference type="GO" id="GO:0005829">
    <property type="term" value="C:cytosol"/>
    <property type="evidence" value="ECO:0007669"/>
    <property type="project" value="TreeGrafter"/>
</dbReference>
<dbReference type="Pfam" id="PF13419">
    <property type="entry name" value="HAD_2"/>
    <property type="match status" value="1"/>
</dbReference>
<dbReference type="EMBL" id="AAUX01000001">
    <property type="protein sequence ID" value="EAV46958.1"/>
    <property type="molecule type" value="Genomic_DNA"/>
</dbReference>
<dbReference type="SFLD" id="SFLDG01129">
    <property type="entry name" value="C1.5:_HAD__Beta-PGM__Phosphata"/>
    <property type="match status" value="1"/>
</dbReference>
<dbReference type="InterPro" id="IPR036412">
    <property type="entry name" value="HAD-like_sf"/>
</dbReference>
<comment type="similarity">
    <text evidence="3">Belongs to the HAD-like hydrolase superfamily. CbbY/CbbZ/Gph/YieH family.</text>
</comment>
<evidence type="ECO:0000256" key="2">
    <source>
        <dbReference type="ARBA" id="ARBA00004818"/>
    </source>
</evidence>
<dbReference type="NCBIfam" id="TIGR01549">
    <property type="entry name" value="HAD-SF-IA-v1"/>
    <property type="match status" value="1"/>
</dbReference>
<dbReference type="InterPro" id="IPR006439">
    <property type="entry name" value="HAD-SF_hydro_IA"/>
</dbReference>
<dbReference type="OrthoDB" id="9800058at2"/>
<keyword evidence="5" id="KW-0378">Hydrolase</keyword>
<evidence type="ECO:0000256" key="4">
    <source>
        <dbReference type="ARBA" id="ARBA00013078"/>
    </source>
</evidence>
<dbReference type="Proteomes" id="UP000054262">
    <property type="component" value="Unassembled WGS sequence"/>
</dbReference>
<dbReference type="SFLD" id="SFLDS00003">
    <property type="entry name" value="Haloacid_Dehalogenase"/>
    <property type="match status" value="1"/>
</dbReference>
<sequence>MIDLTQYQTIIFDCDGVILNSNFQKIEAYRNAALEYGASKEQADALVDYHVKLTGISRIIKFEYFLKEILHQTPSNKSMAELIQNLNSNVIELLKSCDIADGLDRLKSVTPNNKWIVASGGDQEELRYLFADKKIDHFFPEGIFGSPRSKHEIIEQELKDDSWKPALFLGDSLYDIQTAKKYNIDFVFVSGWTDLKDWQSVCREYDVPSTPALSDLISID</sequence>
<dbReference type="InterPro" id="IPR023198">
    <property type="entry name" value="PGP-like_dom2"/>
</dbReference>
<dbReference type="EC" id="3.1.3.18" evidence="4"/>
<keyword evidence="6" id="KW-1185">Reference proteome</keyword>
<evidence type="ECO:0000313" key="6">
    <source>
        <dbReference type="Proteomes" id="UP000054262"/>
    </source>
</evidence>
<proteinExistence type="inferred from homology"/>
<evidence type="ECO:0000313" key="5">
    <source>
        <dbReference type="EMBL" id="EAV46958.1"/>
    </source>
</evidence>
<dbReference type="GO" id="GO:0008967">
    <property type="term" value="F:phosphoglycolate phosphatase activity"/>
    <property type="evidence" value="ECO:0007669"/>
    <property type="project" value="UniProtKB-EC"/>
</dbReference>
<comment type="catalytic activity">
    <reaction evidence="1">
        <text>2-phosphoglycolate + H2O = glycolate + phosphate</text>
        <dbReference type="Rhea" id="RHEA:14369"/>
        <dbReference type="ChEBI" id="CHEBI:15377"/>
        <dbReference type="ChEBI" id="CHEBI:29805"/>
        <dbReference type="ChEBI" id="CHEBI:43474"/>
        <dbReference type="ChEBI" id="CHEBI:58033"/>
        <dbReference type="EC" id="3.1.3.18"/>
    </reaction>
</comment>
<dbReference type="InterPro" id="IPR023214">
    <property type="entry name" value="HAD_sf"/>
</dbReference>
<comment type="caution">
    <text evidence="5">The sequence shown here is derived from an EMBL/GenBank/DDBJ whole genome shotgun (WGS) entry which is preliminary data.</text>
</comment>
<evidence type="ECO:0000256" key="3">
    <source>
        <dbReference type="ARBA" id="ARBA00006171"/>
    </source>
</evidence>
<dbReference type="PANTHER" id="PTHR43434:SF1">
    <property type="entry name" value="PHOSPHOGLYCOLATE PHOSPHATASE"/>
    <property type="match status" value="1"/>
</dbReference>
<dbReference type="Gene3D" id="3.40.50.1000">
    <property type="entry name" value="HAD superfamily/HAD-like"/>
    <property type="match status" value="1"/>
</dbReference>
<dbReference type="Gene3D" id="1.10.150.240">
    <property type="entry name" value="Putative phosphatase, domain 2"/>
    <property type="match status" value="1"/>
</dbReference>
<comment type="pathway">
    <text evidence="2">Organic acid metabolism; glycolate biosynthesis; glycolate from 2-phosphoglycolate: step 1/1.</text>
</comment>
<dbReference type="InterPro" id="IPR041492">
    <property type="entry name" value="HAD_2"/>
</dbReference>